<name>A0A7W6EQJ3_9BACT</name>
<evidence type="ECO:0000256" key="1">
    <source>
        <dbReference type="SAM" id="SignalP"/>
    </source>
</evidence>
<evidence type="ECO:0000313" key="2">
    <source>
        <dbReference type="EMBL" id="MBB3838471.1"/>
    </source>
</evidence>
<gene>
    <name evidence="2" type="ORF">FHS57_002476</name>
</gene>
<dbReference type="AlphaFoldDB" id="A0A7W6EQJ3"/>
<sequence>MKTLIGVLLLLATALLTCRDTQAAKKWSSKSAQLCTRPNEVRTFDLSTTSETSVKDIPPVGCALPMAQLEKVVQ</sequence>
<feature type="signal peptide" evidence="1">
    <location>
        <begin position="1"/>
        <end position="23"/>
    </location>
</feature>
<dbReference type="EMBL" id="JACIBY010000004">
    <property type="protein sequence ID" value="MBB3838471.1"/>
    <property type="molecule type" value="Genomic_DNA"/>
</dbReference>
<protein>
    <submittedName>
        <fullName evidence="2">Uncharacterized protein</fullName>
    </submittedName>
</protein>
<organism evidence="2 3">
    <name type="scientific">Runella defluvii</name>
    <dbReference type="NCBI Taxonomy" id="370973"/>
    <lineage>
        <taxon>Bacteria</taxon>
        <taxon>Pseudomonadati</taxon>
        <taxon>Bacteroidota</taxon>
        <taxon>Cytophagia</taxon>
        <taxon>Cytophagales</taxon>
        <taxon>Spirosomataceae</taxon>
        <taxon>Runella</taxon>
    </lineage>
</organism>
<dbReference type="RefSeq" id="WP_183973930.1">
    <property type="nucleotide sequence ID" value="NZ_JACIBY010000004.1"/>
</dbReference>
<keyword evidence="3" id="KW-1185">Reference proteome</keyword>
<accession>A0A7W6EQJ3</accession>
<comment type="caution">
    <text evidence="2">The sequence shown here is derived from an EMBL/GenBank/DDBJ whole genome shotgun (WGS) entry which is preliminary data.</text>
</comment>
<evidence type="ECO:0000313" key="3">
    <source>
        <dbReference type="Proteomes" id="UP000541352"/>
    </source>
</evidence>
<proteinExistence type="predicted"/>
<reference evidence="2 3" key="1">
    <citation type="submission" date="2020-08" db="EMBL/GenBank/DDBJ databases">
        <title>Genomic Encyclopedia of Type Strains, Phase IV (KMG-IV): sequencing the most valuable type-strain genomes for metagenomic binning, comparative biology and taxonomic classification.</title>
        <authorList>
            <person name="Goeker M."/>
        </authorList>
    </citation>
    <scope>NUCLEOTIDE SEQUENCE [LARGE SCALE GENOMIC DNA]</scope>
    <source>
        <strain evidence="2 3">DSM 17976</strain>
    </source>
</reference>
<feature type="chain" id="PRO_5030858760" evidence="1">
    <location>
        <begin position="24"/>
        <end position="74"/>
    </location>
</feature>
<dbReference type="Proteomes" id="UP000541352">
    <property type="component" value="Unassembled WGS sequence"/>
</dbReference>
<keyword evidence="1" id="KW-0732">Signal</keyword>